<dbReference type="InterPro" id="IPR036390">
    <property type="entry name" value="WH_DNA-bd_sf"/>
</dbReference>
<proteinExistence type="inferred from homology"/>
<protein>
    <submittedName>
        <fullName evidence="6">LysR family transcriptional regulator</fullName>
    </submittedName>
</protein>
<dbReference type="Gene3D" id="1.10.10.10">
    <property type="entry name" value="Winged helix-like DNA-binding domain superfamily/Winged helix DNA-binding domain"/>
    <property type="match status" value="1"/>
</dbReference>
<dbReference type="Pfam" id="PF00126">
    <property type="entry name" value="HTH_1"/>
    <property type="match status" value="1"/>
</dbReference>
<dbReference type="GO" id="GO:0003700">
    <property type="term" value="F:DNA-binding transcription factor activity"/>
    <property type="evidence" value="ECO:0007669"/>
    <property type="project" value="InterPro"/>
</dbReference>
<dbReference type="SUPFAM" id="SSF46785">
    <property type="entry name" value="Winged helix' DNA-binding domain"/>
    <property type="match status" value="1"/>
</dbReference>
<dbReference type="RefSeq" id="WP_164354369.1">
    <property type="nucleotide sequence ID" value="NZ_JAABNT010000008.1"/>
</dbReference>
<dbReference type="FunFam" id="1.10.10.10:FF:000001">
    <property type="entry name" value="LysR family transcriptional regulator"/>
    <property type="match status" value="1"/>
</dbReference>
<keyword evidence="4" id="KW-0804">Transcription</keyword>
<dbReference type="Pfam" id="PF03466">
    <property type="entry name" value="LysR_substrate"/>
    <property type="match status" value="1"/>
</dbReference>
<comment type="caution">
    <text evidence="6">The sequence shown here is derived from an EMBL/GenBank/DDBJ whole genome shotgun (WGS) entry which is preliminary data.</text>
</comment>
<evidence type="ECO:0000313" key="6">
    <source>
        <dbReference type="EMBL" id="NEK23442.1"/>
    </source>
</evidence>
<dbReference type="Proteomes" id="UP000468591">
    <property type="component" value="Unassembled WGS sequence"/>
</dbReference>
<organism evidence="6 7">
    <name type="scientific">Sulfitobacter sediminilitoris</name>
    <dbReference type="NCBI Taxonomy" id="2698830"/>
    <lineage>
        <taxon>Bacteria</taxon>
        <taxon>Pseudomonadati</taxon>
        <taxon>Pseudomonadota</taxon>
        <taxon>Alphaproteobacteria</taxon>
        <taxon>Rhodobacterales</taxon>
        <taxon>Roseobacteraceae</taxon>
        <taxon>Sulfitobacter</taxon>
    </lineage>
</organism>
<dbReference type="InterPro" id="IPR005119">
    <property type="entry name" value="LysR_subst-bd"/>
</dbReference>
<dbReference type="GO" id="GO:0003677">
    <property type="term" value="F:DNA binding"/>
    <property type="evidence" value="ECO:0007669"/>
    <property type="project" value="UniProtKB-KW"/>
</dbReference>
<dbReference type="PANTHER" id="PTHR30346">
    <property type="entry name" value="TRANSCRIPTIONAL DUAL REGULATOR HCAR-RELATED"/>
    <property type="match status" value="1"/>
</dbReference>
<dbReference type="Gene3D" id="3.40.190.10">
    <property type="entry name" value="Periplasmic binding protein-like II"/>
    <property type="match status" value="2"/>
</dbReference>
<dbReference type="SUPFAM" id="SSF53850">
    <property type="entry name" value="Periplasmic binding protein-like II"/>
    <property type="match status" value="1"/>
</dbReference>
<dbReference type="PROSITE" id="PS50931">
    <property type="entry name" value="HTH_LYSR"/>
    <property type="match status" value="1"/>
</dbReference>
<evidence type="ECO:0000259" key="5">
    <source>
        <dbReference type="PROSITE" id="PS50931"/>
    </source>
</evidence>
<evidence type="ECO:0000256" key="4">
    <source>
        <dbReference type="ARBA" id="ARBA00023163"/>
    </source>
</evidence>
<name>A0A6P0CBB2_9RHOB</name>
<dbReference type="GO" id="GO:0032993">
    <property type="term" value="C:protein-DNA complex"/>
    <property type="evidence" value="ECO:0007669"/>
    <property type="project" value="TreeGrafter"/>
</dbReference>
<keyword evidence="7" id="KW-1185">Reference proteome</keyword>
<dbReference type="InterPro" id="IPR000847">
    <property type="entry name" value="LysR_HTH_N"/>
</dbReference>
<accession>A0A6P0CBB2</accession>
<evidence type="ECO:0000256" key="1">
    <source>
        <dbReference type="ARBA" id="ARBA00009437"/>
    </source>
</evidence>
<sequence length="308" mass="34607">MSYNLRHLKYFIATAELGQVSRAAIELSVSQSAVTAAIRELEAVLGVRLFQRSSLGMTLTEAGRRFLASGYDVIAKVEDSLQTSEAVALKGTLDLAASYTVMGYFLPVHLDRLARTLPDIKLNLREMSRTALEDALVSGQIDIGVALTSNITNPEISTETLIRSPRRLWLPSRHHLLSREKVTLEEISREPYVMLTVDEAAHTSQRYWARCRMEPQVIMRTSSIEAVRSMVANGQGVSILSDMVYRPWSLEGRRLETTEIIDDVPAMDVGLVWRRDESFTPEMTAFRSYFRSLFGTPQMGTARPEEFA</sequence>
<keyword evidence="2" id="KW-0805">Transcription regulation</keyword>
<evidence type="ECO:0000256" key="2">
    <source>
        <dbReference type="ARBA" id="ARBA00023015"/>
    </source>
</evidence>
<dbReference type="PRINTS" id="PR00039">
    <property type="entry name" value="HTHLYSR"/>
</dbReference>
<dbReference type="PANTHER" id="PTHR30346:SF0">
    <property type="entry name" value="HCA OPERON TRANSCRIPTIONAL ACTIVATOR HCAR"/>
    <property type="match status" value="1"/>
</dbReference>
<gene>
    <name evidence="6" type="ORF">GV827_13625</name>
</gene>
<comment type="similarity">
    <text evidence="1">Belongs to the LysR transcriptional regulatory family.</text>
</comment>
<evidence type="ECO:0000313" key="7">
    <source>
        <dbReference type="Proteomes" id="UP000468591"/>
    </source>
</evidence>
<dbReference type="AlphaFoldDB" id="A0A6P0CBB2"/>
<evidence type="ECO:0000256" key="3">
    <source>
        <dbReference type="ARBA" id="ARBA00023125"/>
    </source>
</evidence>
<keyword evidence="3" id="KW-0238">DNA-binding</keyword>
<dbReference type="InterPro" id="IPR036388">
    <property type="entry name" value="WH-like_DNA-bd_sf"/>
</dbReference>
<reference evidence="6 7" key="1">
    <citation type="submission" date="2020-01" db="EMBL/GenBank/DDBJ databases">
        <title>Sulfitobacter sediminilitoris sp. nov., isolated from a tidal flat.</title>
        <authorList>
            <person name="Park S."/>
            <person name="Yoon J.-H."/>
        </authorList>
    </citation>
    <scope>NUCLEOTIDE SEQUENCE [LARGE SCALE GENOMIC DNA]</scope>
    <source>
        <strain evidence="6 7">JBTF-M27</strain>
    </source>
</reference>
<feature type="domain" description="HTH lysR-type" evidence="5">
    <location>
        <begin position="1"/>
        <end position="60"/>
    </location>
</feature>
<dbReference type="EMBL" id="JAABNT010000008">
    <property type="protein sequence ID" value="NEK23442.1"/>
    <property type="molecule type" value="Genomic_DNA"/>
</dbReference>